<dbReference type="EC" id="2.6.1.16" evidence="2"/>
<dbReference type="EMBL" id="FMYH01000003">
    <property type="protein sequence ID" value="SDC58865.1"/>
    <property type="molecule type" value="Genomic_DNA"/>
</dbReference>
<comment type="catalytic activity">
    <reaction evidence="1">
        <text>D-fructose 6-phosphate + L-glutamine = D-glucosamine 6-phosphate + L-glutamate</text>
        <dbReference type="Rhea" id="RHEA:13237"/>
        <dbReference type="ChEBI" id="CHEBI:29985"/>
        <dbReference type="ChEBI" id="CHEBI:58359"/>
        <dbReference type="ChEBI" id="CHEBI:58725"/>
        <dbReference type="ChEBI" id="CHEBI:61527"/>
        <dbReference type="EC" id="2.6.1.16"/>
    </reaction>
</comment>
<sequence>MAGQRIDYRVAQQGQAAALERIVSRVQSQLAVLPGGDRRPGDASVVFFGMGASFAACAVPVAILAAAGVRATREIASEMHAGLAVPANTLAIGVSQSGRSPETVEVLRRVPADRRCVLTNVAGAALSDVTGLSYDLGSEQDSYASTIGYTGTIVGLAMLAEHLLGATAQDAAAGWHGIGSTLSAVEKETAPLVAAVAQASAGVVAADVVASGPSRAASEAGALLLREVCRVPSAALVTRNYLHGEMEAAGDTLHVIIGDGRERRLARTLADAGHVTLLVTTADAAAATDTAMTDTYPIPAAGGALHLITLPRVSMPVRVVLETLVLQQLAGALADARDIEIEDFVFEHDDTKIGGMVQ</sequence>
<evidence type="ECO:0000256" key="1">
    <source>
        <dbReference type="ARBA" id="ARBA00001031"/>
    </source>
</evidence>
<dbReference type="GO" id="GO:0097367">
    <property type="term" value="F:carbohydrate derivative binding"/>
    <property type="evidence" value="ECO:0007669"/>
    <property type="project" value="InterPro"/>
</dbReference>
<protein>
    <recommendedName>
        <fullName evidence="3">Glutamine--fructose-6-phosphate aminotransferase [isomerizing]</fullName>
        <ecNumber evidence="2">2.6.1.16</ecNumber>
    </recommendedName>
</protein>
<name>A0A1G6MV66_9MICO</name>
<dbReference type="STRING" id="1814289.SAMN05216410_1966"/>
<evidence type="ECO:0000256" key="3">
    <source>
        <dbReference type="ARBA" id="ARBA00016090"/>
    </source>
</evidence>
<dbReference type="GO" id="GO:0006487">
    <property type="term" value="P:protein N-linked glycosylation"/>
    <property type="evidence" value="ECO:0007669"/>
    <property type="project" value="TreeGrafter"/>
</dbReference>
<dbReference type="PANTHER" id="PTHR10937:SF0">
    <property type="entry name" value="GLUTAMINE--FRUCTOSE-6-PHOSPHATE TRANSAMINASE (ISOMERIZING)"/>
    <property type="match status" value="1"/>
</dbReference>
<accession>A0A1G6MV66</accession>
<feature type="transmembrane region" description="Helical" evidence="4">
    <location>
        <begin position="45"/>
        <end position="69"/>
    </location>
</feature>
<proteinExistence type="predicted"/>
<keyword evidence="6" id="KW-1185">Reference proteome</keyword>
<dbReference type="GO" id="GO:0004360">
    <property type="term" value="F:glutamine-fructose-6-phosphate transaminase (isomerizing) activity"/>
    <property type="evidence" value="ECO:0007669"/>
    <property type="project" value="UniProtKB-EC"/>
</dbReference>
<keyword evidence="4" id="KW-1133">Transmembrane helix</keyword>
<dbReference type="GO" id="GO:0006002">
    <property type="term" value="P:fructose 6-phosphate metabolic process"/>
    <property type="evidence" value="ECO:0007669"/>
    <property type="project" value="TreeGrafter"/>
</dbReference>
<evidence type="ECO:0000256" key="4">
    <source>
        <dbReference type="SAM" id="Phobius"/>
    </source>
</evidence>
<evidence type="ECO:0000313" key="6">
    <source>
        <dbReference type="Proteomes" id="UP000199039"/>
    </source>
</evidence>
<keyword evidence="5" id="KW-0808">Transferase</keyword>
<dbReference type="SUPFAM" id="SSF53697">
    <property type="entry name" value="SIS domain"/>
    <property type="match status" value="1"/>
</dbReference>
<dbReference type="GO" id="GO:0006047">
    <property type="term" value="P:UDP-N-acetylglucosamine metabolic process"/>
    <property type="evidence" value="ECO:0007669"/>
    <property type="project" value="TreeGrafter"/>
</dbReference>
<evidence type="ECO:0000313" key="5">
    <source>
        <dbReference type="EMBL" id="SDC58865.1"/>
    </source>
</evidence>
<dbReference type="AlphaFoldDB" id="A0A1G6MV66"/>
<organism evidence="5 6">
    <name type="scientific">Sanguibacter gelidistatuariae</name>
    <dbReference type="NCBI Taxonomy" id="1814289"/>
    <lineage>
        <taxon>Bacteria</taxon>
        <taxon>Bacillati</taxon>
        <taxon>Actinomycetota</taxon>
        <taxon>Actinomycetes</taxon>
        <taxon>Micrococcales</taxon>
        <taxon>Sanguibacteraceae</taxon>
        <taxon>Sanguibacter</taxon>
    </lineage>
</organism>
<dbReference type="Proteomes" id="UP000199039">
    <property type="component" value="Unassembled WGS sequence"/>
</dbReference>
<dbReference type="PANTHER" id="PTHR10937">
    <property type="entry name" value="GLUCOSAMINE--FRUCTOSE-6-PHOSPHATE AMINOTRANSFERASE, ISOMERIZING"/>
    <property type="match status" value="1"/>
</dbReference>
<dbReference type="InterPro" id="IPR046348">
    <property type="entry name" value="SIS_dom_sf"/>
</dbReference>
<keyword evidence="4" id="KW-0812">Transmembrane</keyword>
<reference evidence="5 6" key="1">
    <citation type="submission" date="2016-09" db="EMBL/GenBank/DDBJ databases">
        <authorList>
            <person name="Capua I."/>
            <person name="De Benedictis P."/>
            <person name="Joannis T."/>
            <person name="Lombin L.H."/>
            <person name="Cattoli G."/>
        </authorList>
    </citation>
    <scope>NUCLEOTIDE SEQUENCE [LARGE SCALE GENOMIC DNA]</scope>
    <source>
        <strain evidence="5 6">ISLP-3</strain>
    </source>
</reference>
<dbReference type="Gene3D" id="3.40.50.10490">
    <property type="entry name" value="Glucose-6-phosphate isomerase like protein, domain 1"/>
    <property type="match status" value="2"/>
</dbReference>
<gene>
    <name evidence="5" type="ORF">SAMN05216410_1966</name>
</gene>
<keyword evidence="5" id="KW-0032">Aminotransferase</keyword>
<evidence type="ECO:0000256" key="2">
    <source>
        <dbReference type="ARBA" id="ARBA00012916"/>
    </source>
</evidence>
<keyword evidence="4" id="KW-0472">Membrane</keyword>